<keyword evidence="4" id="KW-0503">Monooxygenase</keyword>
<dbReference type="Pfam" id="PF00296">
    <property type="entry name" value="Bac_luciferase"/>
    <property type="match status" value="1"/>
</dbReference>
<gene>
    <name evidence="6" type="ORF">LQ384_23620</name>
</gene>
<dbReference type="SUPFAM" id="SSF51679">
    <property type="entry name" value="Bacterial luciferase-like"/>
    <property type="match status" value="1"/>
</dbReference>
<dbReference type="InterPro" id="IPR036661">
    <property type="entry name" value="Luciferase-like_sf"/>
</dbReference>
<dbReference type="PANTHER" id="PTHR30137:SF16">
    <property type="entry name" value="BLL0895 PROTEIN"/>
    <property type="match status" value="1"/>
</dbReference>
<keyword evidence="3" id="KW-0560">Oxidoreductase</keyword>
<dbReference type="Gene3D" id="3.20.20.30">
    <property type="entry name" value="Luciferase-like domain"/>
    <property type="match status" value="1"/>
</dbReference>
<dbReference type="InterPro" id="IPR011251">
    <property type="entry name" value="Luciferase-like_dom"/>
</dbReference>
<evidence type="ECO:0000313" key="7">
    <source>
        <dbReference type="Proteomes" id="UP001198630"/>
    </source>
</evidence>
<dbReference type="GO" id="GO:0004497">
    <property type="term" value="F:monooxygenase activity"/>
    <property type="evidence" value="ECO:0007669"/>
    <property type="project" value="UniProtKB-KW"/>
</dbReference>
<evidence type="ECO:0000256" key="1">
    <source>
        <dbReference type="ARBA" id="ARBA00010426"/>
    </source>
</evidence>
<comment type="similarity">
    <text evidence="1">Belongs to the bacterial luciferase oxidoreductase family.</text>
</comment>
<dbReference type="GO" id="GO:0005829">
    <property type="term" value="C:cytosol"/>
    <property type="evidence" value="ECO:0007669"/>
    <property type="project" value="TreeGrafter"/>
</dbReference>
<dbReference type="InterPro" id="IPR050766">
    <property type="entry name" value="Bact_Lucif_Oxidored"/>
</dbReference>
<comment type="caution">
    <text evidence="6">The sequence shown here is derived from an EMBL/GenBank/DDBJ whole genome shotgun (WGS) entry which is preliminary data.</text>
</comment>
<feature type="domain" description="Luciferase-like" evidence="5">
    <location>
        <begin position="6"/>
        <end position="311"/>
    </location>
</feature>
<proteinExistence type="inferred from homology"/>
<evidence type="ECO:0000256" key="2">
    <source>
        <dbReference type="ARBA" id="ARBA00022630"/>
    </source>
</evidence>
<dbReference type="AlphaFoldDB" id="A0AAW4XM96"/>
<name>A0AAW4XM96_RHORH</name>
<organism evidence="6 7">
    <name type="scientific">Rhodococcus rhodochrous</name>
    <dbReference type="NCBI Taxonomy" id="1829"/>
    <lineage>
        <taxon>Bacteria</taxon>
        <taxon>Bacillati</taxon>
        <taxon>Actinomycetota</taxon>
        <taxon>Actinomycetes</taxon>
        <taxon>Mycobacteriales</taxon>
        <taxon>Nocardiaceae</taxon>
        <taxon>Rhodococcus</taxon>
    </lineage>
</organism>
<dbReference type="PANTHER" id="PTHR30137">
    <property type="entry name" value="LUCIFERASE-LIKE MONOOXYGENASE"/>
    <property type="match status" value="1"/>
</dbReference>
<evidence type="ECO:0000259" key="5">
    <source>
        <dbReference type="Pfam" id="PF00296"/>
    </source>
</evidence>
<evidence type="ECO:0000313" key="6">
    <source>
        <dbReference type="EMBL" id="MCD2114108.1"/>
    </source>
</evidence>
<dbReference type="RefSeq" id="WP_230792208.1">
    <property type="nucleotide sequence ID" value="NZ_JAJNCO010000016.1"/>
</dbReference>
<dbReference type="EMBL" id="JAJNCO010000016">
    <property type="protein sequence ID" value="MCD2114108.1"/>
    <property type="molecule type" value="Genomic_DNA"/>
</dbReference>
<sequence length="391" mass="42363">MPDDLQFGIFNPPYHPLGQNPTLAIHRDLALVEHLDDFGYDEAWFGEHHSGGWELIPAPDLFIAAAAERTKHIKLGTGVTTLPYHHPYDVAERMTFLDHLTRGRAMLGVGAGALASDARMIGLDPMDSRRRLGVGLDALMALLEAKAPVTTTAEDYFELSNATVHLPPYTRPHLEVAIASTASPTGAKLAGRHGASLLSLGMWNAGGADAIKSAWKVAEDEAAACGKNVDRSRWRIVGVCFIARTEAEARSQCRDNLGHVFDYLAKTSPFPPVQATDPDDIIDELNNSGIAMIGTPSQAVDRVGRLYEDSGGFGQFLILGGDWAHPQHMVSMYELFAERVFPHFQGSLPPLEASYEWVSAPSEGDSGMTWTKVAAVEAIARASAEDQVPAR</sequence>
<dbReference type="Proteomes" id="UP001198630">
    <property type="component" value="Unassembled WGS sequence"/>
</dbReference>
<dbReference type="GO" id="GO:0016705">
    <property type="term" value="F:oxidoreductase activity, acting on paired donors, with incorporation or reduction of molecular oxygen"/>
    <property type="evidence" value="ECO:0007669"/>
    <property type="project" value="InterPro"/>
</dbReference>
<reference evidence="6" key="1">
    <citation type="submission" date="2021-11" db="EMBL/GenBank/DDBJ databases">
        <title>Development of a sustainable strategy for remediation of hydrocarbon-contaminated territories based on the waste exchange concept.</title>
        <authorList>
            <person name="Elkin A."/>
        </authorList>
    </citation>
    <scope>NUCLEOTIDE SEQUENCE</scope>
    <source>
        <strain evidence="6">IEGM 757</strain>
    </source>
</reference>
<accession>A0AAW4XM96</accession>
<protein>
    <submittedName>
        <fullName evidence="6">LLM class flavin-dependent oxidoreductase</fullName>
    </submittedName>
</protein>
<evidence type="ECO:0000256" key="3">
    <source>
        <dbReference type="ARBA" id="ARBA00023002"/>
    </source>
</evidence>
<keyword evidence="2" id="KW-0285">Flavoprotein</keyword>
<evidence type="ECO:0000256" key="4">
    <source>
        <dbReference type="ARBA" id="ARBA00023033"/>
    </source>
</evidence>